<dbReference type="EMBL" id="JARKIB010000102">
    <property type="protein sequence ID" value="KAJ7740612.1"/>
    <property type="molecule type" value="Genomic_DNA"/>
</dbReference>
<feature type="transmembrane region" description="Helical" evidence="1">
    <location>
        <begin position="121"/>
        <end position="144"/>
    </location>
</feature>
<evidence type="ECO:0000313" key="2">
    <source>
        <dbReference type="EMBL" id="KAJ7740612.1"/>
    </source>
</evidence>
<organism evidence="2 3">
    <name type="scientific">Mycena metata</name>
    <dbReference type="NCBI Taxonomy" id="1033252"/>
    <lineage>
        <taxon>Eukaryota</taxon>
        <taxon>Fungi</taxon>
        <taxon>Dikarya</taxon>
        <taxon>Basidiomycota</taxon>
        <taxon>Agaricomycotina</taxon>
        <taxon>Agaricomycetes</taxon>
        <taxon>Agaricomycetidae</taxon>
        <taxon>Agaricales</taxon>
        <taxon>Marasmiineae</taxon>
        <taxon>Mycenaceae</taxon>
        <taxon>Mycena</taxon>
    </lineage>
</organism>
<evidence type="ECO:0000313" key="3">
    <source>
        <dbReference type="Proteomes" id="UP001215598"/>
    </source>
</evidence>
<feature type="transmembrane region" description="Helical" evidence="1">
    <location>
        <begin position="171"/>
        <end position="192"/>
    </location>
</feature>
<comment type="caution">
    <text evidence="2">The sequence shown here is derived from an EMBL/GenBank/DDBJ whole genome shotgun (WGS) entry which is preliminary data.</text>
</comment>
<keyword evidence="1" id="KW-0812">Transmembrane</keyword>
<dbReference type="Proteomes" id="UP001215598">
    <property type="component" value="Unassembled WGS sequence"/>
</dbReference>
<accession>A0AAD7N0T7</accession>
<sequence>MLQMTTSTLSMFSSSSKSLGGFFGLICVGIQMVLTVILSDSFKTEFTTTARATTTVKMSSSTAPTPFPYVAAMGYATIVFLSLVYILRAKGFGTGDQPPSPPSDADTESNAKKRPNRWLRLLLVLLVSMVLLSLGAGIFVAYLVPSLRVLHPLQAFGAGTLRIAEIKLLEGWTWAFAAIVVVIVPWSVIVAIPQLRWLFWIVWNFTSVPTMAEINHNILRVPPMQPANIVSPSSFRCYLSLIRAIPAFQMILGPATGIYRIPEATIRCLSLRTEQLYCLVFTGVYIIMFTGALAEAFYCALHPQLKPLFWRSLFSPDARSQILPFFWREVHLHQAWKSAQKQDFAILAPKLPHAFMEELRPALELWGSLPWPQKFVRSSYCPRFFSHTDFFLIPNVRRLRRTYARWRKMV</sequence>
<name>A0AAD7N0T7_9AGAR</name>
<keyword evidence="1" id="KW-0472">Membrane</keyword>
<keyword evidence="1" id="KW-1133">Transmembrane helix</keyword>
<evidence type="ECO:0000256" key="1">
    <source>
        <dbReference type="SAM" id="Phobius"/>
    </source>
</evidence>
<gene>
    <name evidence="2" type="ORF">B0H16DRAFT_1566975</name>
</gene>
<protein>
    <submittedName>
        <fullName evidence="2">Uncharacterized protein</fullName>
    </submittedName>
</protein>
<dbReference type="AlphaFoldDB" id="A0AAD7N0T7"/>
<proteinExistence type="predicted"/>
<feature type="transmembrane region" description="Helical" evidence="1">
    <location>
        <begin position="67"/>
        <end position="87"/>
    </location>
</feature>
<feature type="transmembrane region" description="Helical" evidence="1">
    <location>
        <begin position="276"/>
        <end position="298"/>
    </location>
</feature>
<reference evidence="2" key="1">
    <citation type="submission" date="2023-03" db="EMBL/GenBank/DDBJ databases">
        <title>Massive genome expansion in bonnet fungi (Mycena s.s.) driven by repeated elements and novel gene families across ecological guilds.</title>
        <authorList>
            <consortium name="Lawrence Berkeley National Laboratory"/>
            <person name="Harder C.B."/>
            <person name="Miyauchi S."/>
            <person name="Viragh M."/>
            <person name="Kuo A."/>
            <person name="Thoen E."/>
            <person name="Andreopoulos B."/>
            <person name="Lu D."/>
            <person name="Skrede I."/>
            <person name="Drula E."/>
            <person name="Henrissat B."/>
            <person name="Morin E."/>
            <person name="Kohler A."/>
            <person name="Barry K."/>
            <person name="LaButti K."/>
            <person name="Morin E."/>
            <person name="Salamov A."/>
            <person name="Lipzen A."/>
            <person name="Mereny Z."/>
            <person name="Hegedus B."/>
            <person name="Baldrian P."/>
            <person name="Stursova M."/>
            <person name="Weitz H."/>
            <person name="Taylor A."/>
            <person name="Grigoriev I.V."/>
            <person name="Nagy L.G."/>
            <person name="Martin F."/>
            <person name="Kauserud H."/>
        </authorList>
    </citation>
    <scope>NUCLEOTIDE SEQUENCE</scope>
    <source>
        <strain evidence="2">CBHHK182m</strain>
    </source>
</reference>
<feature type="transmembrane region" description="Helical" evidence="1">
    <location>
        <begin position="21"/>
        <end position="39"/>
    </location>
</feature>
<keyword evidence="3" id="KW-1185">Reference proteome</keyword>